<reference evidence="1 2" key="1">
    <citation type="journal article" date="2020" name="Cell">
        <title>Large-Scale Comparative Analyses of Tick Genomes Elucidate Their Genetic Diversity and Vector Capacities.</title>
        <authorList>
            <consortium name="Tick Genome and Microbiome Consortium (TIGMIC)"/>
            <person name="Jia N."/>
            <person name="Wang J."/>
            <person name="Shi W."/>
            <person name="Du L."/>
            <person name="Sun Y."/>
            <person name="Zhan W."/>
            <person name="Jiang J.F."/>
            <person name="Wang Q."/>
            <person name="Zhang B."/>
            <person name="Ji P."/>
            <person name="Bell-Sakyi L."/>
            <person name="Cui X.M."/>
            <person name="Yuan T.T."/>
            <person name="Jiang B.G."/>
            <person name="Yang W.F."/>
            <person name="Lam T.T."/>
            <person name="Chang Q.C."/>
            <person name="Ding S.J."/>
            <person name="Wang X.J."/>
            <person name="Zhu J.G."/>
            <person name="Ruan X.D."/>
            <person name="Zhao L."/>
            <person name="Wei J.T."/>
            <person name="Ye R.Z."/>
            <person name="Que T.C."/>
            <person name="Du C.H."/>
            <person name="Zhou Y.H."/>
            <person name="Cheng J.X."/>
            <person name="Dai P.F."/>
            <person name="Guo W.B."/>
            <person name="Han X.H."/>
            <person name="Huang E.J."/>
            <person name="Li L.F."/>
            <person name="Wei W."/>
            <person name="Gao Y.C."/>
            <person name="Liu J.Z."/>
            <person name="Shao H.Z."/>
            <person name="Wang X."/>
            <person name="Wang C.C."/>
            <person name="Yang T.C."/>
            <person name="Huo Q.B."/>
            <person name="Li W."/>
            <person name="Chen H.Y."/>
            <person name="Chen S.E."/>
            <person name="Zhou L.G."/>
            <person name="Ni X.B."/>
            <person name="Tian J.H."/>
            <person name="Sheng Y."/>
            <person name="Liu T."/>
            <person name="Pan Y.S."/>
            <person name="Xia L.Y."/>
            <person name="Li J."/>
            <person name="Zhao F."/>
            <person name="Cao W.C."/>
        </authorList>
    </citation>
    <scope>NUCLEOTIDE SEQUENCE [LARGE SCALE GENOMIC DNA]</scope>
    <source>
        <strain evidence="1">Iper-2018</strain>
    </source>
</reference>
<proteinExistence type="predicted"/>
<name>A0AC60QIG0_IXOPE</name>
<comment type="caution">
    <text evidence="1">The sequence shown here is derived from an EMBL/GenBank/DDBJ whole genome shotgun (WGS) entry which is preliminary data.</text>
</comment>
<sequence length="559" mass="58844">MSLLDRLAIVTGGGSGIGKAVCHALVREGAVVVVADLNLDAAKKTVAELKGKGHVALQVDVGDSTSVAALIKNVGCQFQTPLSIVVNCAGVAKMSSVVDMPEEVYDHQLRVNLKGTFLVNQAAVKAMLVSKVPEAVIVNIASILGKCGLANSAAYAASKGGVIAFTKSLAQELAGTNIRVNALLPGATQTPMLDCMSEDNLKALIGSVPMRRLARPEEVADAATYLCSSGSSYITGTSMEVAGSADAQAELLLKVAAMCDAVIQRLAVQQSREPELRPQLTVPVYTGYNDAKSIAHFLGPRGNPRAKTSTGLAQSAQSKQPEALQFWFNAGPLEDVRRAPWCRRLKQNETNGGGLEVSGGIVQIRSTLARLWALNIRKVTWHPIPETITAGADEPQCRAADGHYHSRDHARSVSCSTGKGHVALQVDVGDSTSVATLIKNVGCQFQTPLSIVVNCAGVTKVSSVVDMKEQAYDHVLRVNLKGTFLVNQAAVKAMLVSKVPEAVIVNIASILGKCGRANSAAYAASKGGVIAFTKSLAKSWLAQTSALTPYCREQRKPPC</sequence>
<organism evidence="1 2">
    <name type="scientific">Ixodes persulcatus</name>
    <name type="common">Taiga tick</name>
    <dbReference type="NCBI Taxonomy" id="34615"/>
    <lineage>
        <taxon>Eukaryota</taxon>
        <taxon>Metazoa</taxon>
        <taxon>Ecdysozoa</taxon>
        <taxon>Arthropoda</taxon>
        <taxon>Chelicerata</taxon>
        <taxon>Arachnida</taxon>
        <taxon>Acari</taxon>
        <taxon>Parasitiformes</taxon>
        <taxon>Ixodida</taxon>
        <taxon>Ixodoidea</taxon>
        <taxon>Ixodidae</taxon>
        <taxon>Ixodinae</taxon>
        <taxon>Ixodes</taxon>
    </lineage>
</organism>
<evidence type="ECO:0000313" key="1">
    <source>
        <dbReference type="EMBL" id="KAG0434132.1"/>
    </source>
</evidence>
<dbReference type="Proteomes" id="UP000805193">
    <property type="component" value="Unassembled WGS sequence"/>
</dbReference>
<keyword evidence="2" id="KW-1185">Reference proteome</keyword>
<gene>
    <name evidence="1" type="ORF">HPB47_019331</name>
</gene>
<accession>A0AC60QIG0</accession>
<dbReference type="EMBL" id="JABSTQ010008731">
    <property type="protein sequence ID" value="KAG0434132.1"/>
    <property type="molecule type" value="Genomic_DNA"/>
</dbReference>
<protein>
    <submittedName>
        <fullName evidence="1">Uncharacterized protein</fullName>
    </submittedName>
</protein>
<evidence type="ECO:0000313" key="2">
    <source>
        <dbReference type="Proteomes" id="UP000805193"/>
    </source>
</evidence>